<comment type="catalytic activity">
    <reaction evidence="14">
        <text>GTP + H2O = GDP + phosphate + H(+)</text>
        <dbReference type="Rhea" id="RHEA:19669"/>
        <dbReference type="ChEBI" id="CHEBI:15377"/>
        <dbReference type="ChEBI" id="CHEBI:15378"/>
        <dbReference type="ChEBI" id="CHEBI:37565"/>
        <dbReference type="ChEBI" id="CHEBI:43474"/>
        <dbReference type="ChEBI" id="CHEBI:58189"/>
    </reaction>
    <physiologicalReaction direction="left-to-right" evidence="14">
        <dbReference type="Rhea" id="RHEA:19670"/>
    </physiologicalReaction>
</comment>
<dbReference type="Proteomes" id="UP001165740">
    <property type="component" value="Chromosome 9"/>
</dbReference>
<evidence type="ECO:0000256" key="7">
    <source>
        <dbReference type="ARBA" id="ARBA00022490"/>
    </source>
</evidence>
<dbReference type="GO" id="GO:0003924">
    <property type="term" value="F:GTPase activity"/>
    <property type="evidence" value="ECO:0007669"/>
    <property type="project" value="InterPro"/>
</dbReference>
<evidence type="ECO:0000256" key="1">
    <source>
        <dbReference type="ARBA" id="ARBA00001936"/>
    </source>
</evidence>
<evidence type="ECO:0000256" key="12">
    <source>
        <dbReference type="ARBA" id="ARBA00023134"/>
    </source>
</evidence>
<evidence type="ECO:0000256" key="2">
    <source>
        <dbReference type="ARBA" id="ARBA00001946"/>
    </source>
</evidence>
<comment type="cofactor">
    <cofactor evidence="1">
        <name>Mn(2+)</name>
        <dbReference type="ChEBI" id="CHEBI:29035"/>
    </cofactor>
</comment>
<keyword evidence="8" id="KW-0597">Phosphoprotein</keyword>
<dbReference type="NCBIfam" id="TIGR00231">
    <property type="entry name" value="small_GTP"/>
    <property type="match status" value="1"/>
</dbReference>
<proteinExistence type="predicted"/>
<evidence type="ECO:0000256" key="9">
    <source>
        <dbReference type="ARBA" id="ARBA00022741"/>
    </source>
</evidence>
<evidence type="ECO:0000256" key="6">
    <source>
        <dbReference type="ARBA" id="ARBA00022481"/>
    </source>
</evidence>
<dbReference type="CDD" id="cd01889">
    <property type="entry name" value="SelB_euk"/>
    <property type="match status" value="1"/>
</dbReference>
<dbReference type="RefSeq" id="XP_055896891.1">
    <property type="nucleotide sequence ID" value="XM_056040916.1"/>
</dbReference>
<dbReference type="InterPro" id="IPR049393">
    <property type="entry name" value="eEFSec_III"/>
</dbReference>
<dbReference type="InterPro" id="IPR027417">
    <property type="entry name" value="P-loop_NTPase"/>
</dbReference>
<dbReference type="AlphaFoldDB" id="A0A9W3BBT1"/>
<dbReference type="PROSITE" id="PS51722">
    <property type="entry name" value="G_TR_2"/>
    <property type="match status" value="1"/>
</dbReference>
<comment type="function">
    <text evidence="15">Translation factor required for the incorporation of the rare amino acid selenocysteine encoded by UGA codons. Replaces the eRF1-eRF3-GTP ternary complex for the insertion of selenocysteine directed by the UGA codon. Insertion of selenocysteine at UGA codons is mediated by SECISBP2 and EEFSEC: SECISBP2 (1) specifically binds the SECIS sequence once the 80S ribosome encounters an in-frame UGA codon and (2) contacts the RPS27A/eS31 of the 40S ribosome before ribosome stalling. (3) GTP-bound EEFSEC then delivers selenocysteinyl-tRNA(Sec) to the 80S ribosome and adopts a preaccommodated state conformation. (4) After GTP hydrolysis, EEFSEC dissociates from the assembly, selenocysteinyl-tRNA(Sec) accommodates, and peptide bond synthesis and selenoprotein elongation occur.</text>
</comment>
<dbReference type="GO" id="GO:0005525">
    <property type="term" value="F:GTP binding"/>
    <property type="evidence" value="ECO:0007669"/>
    <property type="project" value="UniProtKB-KW"/>
</dbReference>
<dbReference type="Gene3D" id="3.40.50.300">
    <property type="entry name" value="P-loop containing nucleotide triphosphate hydrolases"/>
    <property type="match status" value="1"/>
</dbReference>
<keyword evidence="20" id="KW-1185">Reference proteome</keyword>
<dbReference type="CDD" id="cd03696">
    <property type="entry name" value="SelB_II"/>
    <property type="match status" value="1"/>
</dbReference>
<keyword evidence="12" id="KW-0342">GTP-binding</keyword>
<dbReference type="InterPro" id="IPR049394">
    <property type="entry name" value="eEFSec_C"/>
</dbReference>
<dbReference type="PANTHER" id="PTHR43721:SF11">
    <property type="entry name" value="SELENOCYSTEINE-SPECIFIC ELONGATION FACTOR"/>
    <property type="match status" value="1"/>
</dbReference>
<evidence type="ECO:0000256" key="4">
    <source>
        <dbReference type="ARBA" id="ARBA00004496"/>
    </source>
</evidence>
<keyword evidence="11" id="KW-0648">Protein biosynthesis</keyword>
<dbReference type="InterPro" id="IPR050055">
    <property type="entry name" value="EF-Tu_GTPase"/>
</dbReference>
<name>A0A9W3BBT1_BIOGL</name>
<keyword evidence="10" id="KW-0378">Hydrolase</keyword>
<feature type="region of interest" description="Disordered" evidence="18">
    <location>
        <begin position="524"/>
        <end position="549"/>
    </location>
</feature>
<reference evidence="21" key="1">
    <citation type="submission" date="2025-08" db="UniProtKB">
        <authorList>
            <consortium name="RefSeq"/>
        </authorList>
    </citation>
    <scope>IDENTIFICATION</scope>
</reference>
<keyword evidence="6" id="KW-0488">Methylation</keyword>
<evidence type="ECO:0000313" key="21">
    <source>
        <dbReference type="RefSeq" id="XP_055896891.1"/>
    </source>
</evidence>
<gene>
    <name evidence="21" type="primary">LOC106073729</name>
</gene>
<comment type="cofactor">
    <cofactor evidence="2">
        <name>Mg(2+)</name>
        <dbReference type="ChEBI" id="CHEBI:18420"/>
    </cofactor>
</comment>
<comment type="subcellular location">
    <subcellularLocation>
        <location evidence="4">Cytoplasm</location>
    </subcellularLocation>
    <subcellularLocation>
        <location evidence="3">Nucleus</location>
    </subcellularLocation>
</comment>
<dbReference type="InterPro" id="IPR009000">
    <property type="entry name" value="Transl_B-barrel_sf"/>
</dbReference>
<dbReference type="Pfam" id="PF21131">
    <property type="entry name" value="eEFSec_4th"/>
    <property type="match status" value="1"/>
</dbReference>
<feature type="domain" description="Tr-type G" evidence="19">
    <location>
        <begin position="5"/>
        <end position="207"/>
    </location>
</feature>
<dbReference type="FunFam" id="2.40.30.10:FF:000052">
    <property type="entry name" value="Selenocysteine-specific elongation factor EF-Sec"/>
    <property type="match status" value="1"/>
</dbReference>
<evidence type="ECO:0000256" key="8">
    <source>
        <dbReference type="ARBA" id="ARBA00022553"/>
    </source>
</evidence>
<dbReference type="GO" id="GO:0001514">
    <property type="term" value="P:selenocysteine incorporation"/>
    <property type="evidence" value="ECO:0007669"/>
    <property type="project" value="TreeGrafter"/>
</dbReference>
<accession>A0A9W3BBT1</accession>
<evidence type="ECO:0000256" key="15">
    <source>
        <dbReference type="ARBA" id="ARBA00054716"/>
    </source>
</evidence>
<dbReference type="Gene3D" id="2.40.30.10">
    <property type="entry name" value="Translation factors"/>
    <property type="match status" value="2"/>
</dbReference>
<dbReference type="PANTHER" id="PTHR43721">
    <property type="entry name" value="ELONGATION FACTOR TU-RELATED"/>
    <property type="match status" value="1"/>
</dbReference>
<dbReference type="SUPFAM" id="SSF50447">
    <property type="entry name" value="Translation proteins"/>
    <property type="match status" value="1"/>
</dbReference>
<dbReference type="OrthoDB" id="2067at2759"/>
<dbReference type="Pfam" id="PF00009">
    <property type="entry name" value="GTP_EFTU"/>
    <property type="match status" value="1"/>
</dbReference>
<dbReference type="GO" id="GO:0003746">
    <property type="term" value="F:translation elongation factor activity"/>
    <property type="evidence" value="ECO:0007669"/>
    <property type="project" value="TreeGrafter"/>
</dbReference>
<dbReference type="Pfam" id="PF21208">
    <property type="entry name" value="euk_SelB_III"/>
    <property type="match status" value="1"/>
</dbReference>
<dbReference type="SUPFAM" id="SSF52540">
    <property type="entry name" value="P-loop containing nucleoside triphosphate hydrolases"/>
    <property type="match status" value="1"/>
</dbReference>
<evidence type="ECO:0000256" key="16">
    <source>
        <dbReference type="ARBA" id="ARBA00076506"/>
    </source>
</evidence>
<evidence type="ECO:0000256" key="17">
    <source>
        <dbReference type="ARBA" id="ARBA00082387"/>
    </source>
</evidence>
<organism evidence="20 21">
    <name type="scientific">Biomphalaria glabrata</name>
    <name type="common">Bloodfluke planorb</name>
    <name type="synonym">Freshwater snail</name>
    <dbReference type="NCBI Taxonomy" id="6526"/>
    <lineage>
        <taxon>Eukaryota</taxon>
        <taxon>Metazoa</taxon>
        <taxon>Spiralia</taxon>
        <taxon>Lophotrochozoa</taxon>
        <taxon>Mollusca</taxon>
        <taxon>Gastropoda</taxon>
        <taxon>Heterobranchia</taxon>
        <taxon>Euthyneura</taxon>
        <taxon>Panpulmonata</taxon>
        <taxon>Hygrophila</taxon>
        <taxon>Lymnaeoidea</taxon>
        <taxon>Planorbidae</taxon>
        <taxon>Biomphalaria</taxon>
    </lineage>
</organism>
<keyword evidence="13" id="KW-0539">Nucleus</keyword>
<dbReference type="FunFam" id="3.40.50.300:FF:000900">
    <property type="entry name" value="Eukaryotic elongation factor, selenocysteine-tRNA-specific"/>
    <property type="match status" value="1"/>
</dbReference>
<dbReference type="GO" id="GO:0005737">
    <property type="term" value="C:cytoplasm"/>
    <property type="evidence" value="ECO:0007669"/>
    <property type="project" value="UniProtKB-SubCell"/>
</dbReference>
<feature type="compositionally biased region" description="Basic and acidic residues" evidence="18">
    <location>
        <begin position="539"/>
        <end position="549"/>
    </location>
</feature>
<evidence type="ECO:0000256" key="10">
    <source>
        <dbReference type="ARBA" id="ARBA00022801"/>
    </source>
</evidence>
<dbReference type="GeneID" id="106073729"/>
<dbReference type="GO" id="GO:0005634">
    <property type="term" value="C:nucleus"/>
    <property type="evidence" value="ECO:0007669"/>
    <property type="project" value="UniProtKB-SubCell"/>
</dbReference>
<evidence type="ECO:0000256" key="13">
    <source>
        <dbReference type="ARBA" id="ARBA00023242"/>
    </source>
</evidence>
<dbReference type="InterPro" id="IPR005225">
    <property type="entry name" value="Small_GTP-bd"/>
</dbReference>
<dbReference type="PRINTS" id="PR00315">
    <property type="entry name" value="ELONGATNFCT"/>
</dbReference>
<evidence type="ECO:0000313" key="20">
    <source>
        <dbReference type="Proteomes" id="UP001165740"/>
    </source>
</evidence>
<evidence type="ECO:0000259" key="19">
    <source>
        <dbReference type="PROSITE" id="PS51722"/>
    </source>
</evidence>
<dbReference type="InterPro" id="IPR000795">
    <property type="entry name" value="T_Tr_GTP-bd_dom"/>
</dbReference>
<keyword evidence="9" id="KW-0547">Nucleotide-binding</keyword>
<protein>
    <recommendedName>
        <fullName evidence="5">Selenocysteine-specific elongation factor</fullName>
    </recommendedName>
    <alternativeName>
        <fullName evidence="17">Elongation factor sec</fullName>
    </alternativeName>
    <alternativeName>
        <fullName evidence="16">Eukaryotic elongation factor, selenocysteine-tRNA-specific</fullName>
    </alternativeName>
</protein>
<dbReference type="CDD" id="cd04094">
    <property type="entry name" value="eSelB_III"/>
    <property type="match status" value="1"/>
</dbReference>
<evidence type="ECO:0000256" key="5">
    <source>
        <dbReference type="ARBA" id="ARBA00015953"/>
    </source>
</evidence>
<sequence length="573" mass="62553">MTDSVLNFNVGVLGHVDSGKTSLSKALSTVASTACFDKNPQSKERGITLDLGFSSFTVDLPSTKKEVFKGYSSIQYTLVDCPGHASLIRTIIGGAQIIDLMMLVVDITKGMQTQTAECLIIGQITCSKMIVVLNKVDMIPAEKQAASIDKMKKRMLKTLEATKFADCPIVAVAARPGGPEAPDREAVGITELISTLMESTYLPVRSEDGPFIFSADHCFSIRGQGTVMTGTVLSGRTGINDTVEIPSLGMSKKVKSMQMFRKPVEKIKQGDRAGICVTQFDPTLLERGLVCSPGALVTVHSLIAFIRKIQYYKGPVSTKSKFHITLGHETVMGRLSMFGLLVDNGSSNKLFQDLNNINLQDVAFDFSKDYVHQDELSADKEKVGQGVDGTVNTLQFALIELEKPVTCAANALLIGSRLDADVNTSSCRIAFYGRILVAMTDPKYKETVLPELKVFKTKTREGLVERATDKYSVIAKNLFKKETNLAAFANFKVTLSTGEKGVIEGGFGQSGKVKIRIPEGLSDDTYQRYSSSGKKKGKNKEDEGGTNETKEGVKVCLSFKRYMYDLKKDMKQS</sequence>
<evidence type="ECO:0000256" key="3">
    <source>
        <dbReference type="ARBA" id="ARBA00004123"/>
    </source>
</evidence>
<dbReference type="OMA" id="CFAIKGQ"/>
<evidence type="ECO:0000256" key="18">
    <source>
        <dbReference type="SAM" id="MobiDB-lite"/>
    </source>
</evidence>
<evidence type="ECO:0000256" key="14">
    <source>
        <dbReference type="ARBA" id="ARBA00049117"/>
    </source>
</evidence>
<keyword evidence="7" id="KW-0963">Cytoplasm</keyword>
<evidence type="ECO:0000256" key="11">
    <source>
        <dbReference type="ARBA" id="ARBA00022917"/>
    </source>
</evidence>